<evidence type="ECO:0000313" key="2">
    <source>
        <dbReference type="EMBL" id="SDH93346.1"/>
    </source>
</evidence>
<feature type="region of interest" description="Disordered" evidence="1">
    <location>
        <begin position="32"/>
        <end position="108"/>
    </location>
</feature>
<accession>A0A1G8GG87</accession>
<feature type="compositionally biased region" description="Low complexity" evidence="1">
    <location>
        <begin position="98"/>
        <end position="107"/>
    </location>
</feature>
<dbReference type="Proteomes" id="UP000198923">
    <property type="component" value="Unassembled WGS sequence"/>
</dbReference>
<dbReference type="RefSeq" id="WP_093173365.1">
    <property type="nucleotide sequence ID" value="NZ_FNCN01000027.1"/>
</dbReference>
<keyword evidence="3" id="KW-1185">Reference proteome</keyword>
<reference evidence="2 3" key="1">
    <citation type="submission" date="2016-10" db="EMBL/GenBank/DDBJ databases">
        <authorList>
            <person name="de Groot N.N."/>
        </authorList>
    </citation>
    <scope>NUCLEOTIDE SEQUENCE [LARGE SCALE GENOMIC DNA]</scope>
    <source>
        <strain evidence="2 3">CPCC 201354</strain>
    </source>
</reference>
<name>A0A1G8GG87_9ACTN</name>
<dbReference type="OrthoDB" id="4170254at2"/>
<dbReference type="AlphaFoldDB" id="A0A1G8GG87"/>
<evidence type="ECO:0000313" key="3">
    <source>
        <dbReference type="Proteomes" id="UP000198923"/>
    </source>
</evidence>
<organism evidence="2 3">
    <name type="scientific">Sinosporangium album</name>
    <dbReference type="NCBI Taxonomy" id="504805"/>
    <lineage>
        <taxon>Bacteria</taxon>
        <taxon>Bacillati</taxon>
        <taxon>Actinomycetota</taxon>
        <taxon>Actinomycetes</taxon>
        <taxon>Streptosporangiales</taxon>
        <taxon>Streptosporangiaceae</taxon>
        <taxon>Sinosporangium</taxon>
    </lineage>
</organism>
<dbReference type="STRING" id="504805.SAMN05421505_12728"/>
<protein>
    <submittedName>
        <fullName evidence="2">Uncharacterized protein</fullName>
    </submittedName>
</protein>
<evidence type="ECO:0000256" key="1">
    <source>
        <dbReference type="SAM" id="MobiDB-lite"/>
    </source>
</evidence>
<proteinExistence type="predicted"/>
<dbReference type="EMBL" id="FNCN01000027">
    <property type="protein sequence ID" value="SDH93346.1"/>
    <property type="molecule type" value="Genomic_DNA"/>
</dbReference>
<sequence length="384" mass="41346">MNDPLAELLGVPGSELARRLRAGLELVDAALRDASTRDGDPGADLYPEVGARLARLLSPSGQSPEGDTPAGTAPTPAEVRHEPARRPTPQPARVDTGPRAQPAPAADPRLDLMERFAKATAEAFGRRPAAAGPGPAWQRFCLDLLRLPAHEARRWRDEAVGLDPGDGAQWDTAPALAEPEPLIHPWPEQGVVGLKTTRGAHPPAELTTALGEAPGAPRLAVLGSLLLALAARDHELYDWASGAGERPLLLSDPQTRDMLRSRLLKRLEAYGRPGVAPEARLLRLVEVDEHLCSVVHLPLAAQESWWSRLWQASRAELTAMRRTVPGAVVRRFDAVGTRMDEIAGWTSGDVRVEGEDGRVLHCLRAYAEAGGKKKPGRVIFGARS</sequence>
<gene>
    <name evidence="2" type="ORF">SAMN05421505_12728</name>
</gene>